<dbReference type="Pfam" id="PF01733">
    <property type="entry name" value="Nucleoside_tran"/>
    <property type="match status" value="1"/>
</dbReference>
<evidence type="ECO:0000256" key="3">
    <source>
        <dbReference type="ARBA" id="ARBA00022448"/>
    </source>
</evidence>
<evidence type="ECO:0000256" key="7">
    <source>
        <dbReference type="SAM" id="Phobius"/>
    </source>
</evidence>
<dbReference type="RefSeq" id="XP_004030998.1">
    <property type="nucleotide sequence ID" value="XM_004030950.1"/>
</dbReference>
<evidence type="ECO:0000256" key="1">
    <source>
        <dbReference type="ARBA" id="ARBA00004141"/>
    </source>
</evidence>
<comment type="similarity">
    <text evidence="2">Belongs to the SLC29A/ENT transporter (TC 2.A.57) family.</text>
</comment>
<feature type="transmembrane region" description="Helical" evidence="7">
    <location>
        <begin position="131"/>
        <end position="156"/>
    </location>
</feature>
<evidence type="ECO:0000256" key="4">
    <source>
        <dbReference type="ARBA" id="ARBA00022692"/>
    </source>
</evidence>
<feature type="transmembrane region" description="Helical" evidence="7">
    <location>
        <begin position="411"/>
        <end position="435"/>
    </location>
</feature>
<keyword evidence="3" id="KW-0813">Transport</keyword>
<evidence type="ECO:0000313" key="8">
    <source>
        <dbReference type="EMBL" id="EGR29762.1"/>
    </source>
</evidence>
<dbReference type="OMA" id="FNTYVTF"/>
<feature type="transmembrane region" description="Helical" evidence="7">
    <location>
        <begin position="447"/>
        <end position="470"/>
    </location>
</feature>
<dbReference type="Proteomes" id="UP000008983">
    <property type="component" value="Unassembled WGS sequence"/>
</dbReference>
<keyword evidence="4 7" id="KW-0812">Transmembrane</keyword>
<accession>G0QYF3</accession>
<proteinExistence type="inferred from homology"/>
<dbReference type="SUPFAM" id="SSF103473">
    <property type="entry name" value="MFS general substrate transporter"/>
    <property type="match status" value="1"/>
</dbReference>
<feature type="transmembrane region" description="Helical" evidence="7">
    <location>
        <begin position="74"/>
        <end position="94"/>
    </location>
</feature>
<feature type="transmembrane region" description="Helical" evidence="7">
    <location>
        <begin position="203"/>
        <end position="227"/>
    </location>
</feature>
<protein>
    <submittedName>
        <fullName evidence="8">Nucleoside transporter family protein, putative</fullName>
    </submittedName>
</protein>
<dbReference type="GeneID" id="14905870"/>
<dbReference type="eggNOG" id="KOG1479">
    <property type="taxonomic scope" value="Eukaryota"/>
</dbReference>
<name>G0QYF3_ICHMU</name>
<keyword evidence="9" id="KW-1185">Reference proteome</keyword>
<evidence type="ECO:0000256" key="5">
    <source>
        <dbReference type="ARBA" id="ARBA00022989"/>
    </source>
</evidence>
<feature type="transmembrane region" description="Helical" evidence="7">
    <location>
        <begin position="37"/>
        <end position="54"/>
    </location>
</feature>
<dbReference type="OrthoDB" id="411344at2759"/>
<dbReference type="AlphaFoldDB" id="G0QYF3"/>
<comment type="subcellular location">
    <subcellularLocation>
        <location evidence="1">Membrane</location>
        <topology evidence="1">Multi-pass membrane protein</topology>
    </subcellularLocation>
</comment>
<reference evidence="8 9" key="1">
    <citation type="submission" date="2011-07" db="EMBL/GenBank/DDBJ databases">
        <authorList>
            <person name="Coyne R."/>
            <person name="Brami D."/>
            <person name="Johnson J."/>
            <person name="Hostetler J."/>
            <person name="Hannick L."/>
            <person name="Clark T."/>
            <person name="Cassidy-Hanley D."/>
            <person name="Inman J."/>
        </authorList>
    </citation>
    <scope>NUCLEOTIDE SEQUENCE [LARGE SCALE GENOMIC DNA]</scope>
    <source>
        <strain evidence="8 9">G5</strain>
    </source>
</reference>
<dbReference type="InParanoid" id="G0QYF3"/>
<evidence type="ECO:0000256" key="2">
    <source>
        <dbReference type="ARBA" id="ARBA00007965"/>
    </source>
</evidence>
<dbReference type="EMBL" id="GL984108">
    <property type="protein sequence ID" value="EGR29762.1"/>
    <property type="molecule type" value="Genomic_DNA"/>
</dbReference>
<sequence length="473" mass="53496">MTELVIDNNKNSKKVSPMENQQEDYEKLPPITLFHKLTFALLGICSLTGWNAILNAFDFFQAKFPKKNFVDVAFYFPIPIMCTNFLVGICLTIVGNKIPIEKRIPFSLRGAVFTLVSICLVGIYLKYTQAGMALVFIILILQGTFDSLTTNSSIALSGATQSGELIGIFWTFTAWSGVIMNILRFIALGAFGIEDLDNGTGLYFGVATGFYIIGSICITIFTNCDYYKAVLRRDKMRNLKLQQQKQADSEKDMFKMQDNQIVINNENQQQTAQQLQTAQKILTNQQIQTANQFDVNNNQKTSNLNKVINFFIIIGPAPFFIFMTYVQTFMLFPGVSVFQKPKYTLIEFPYALVFMFTIYNIGDLVGKSLGSVSLFKKQWIAYIEVLSRFTFYIFFLLIAKKQGSLQMQNDVFQFFLLFMFALTNGMITSILMALAPQRATNAKDRDLICYMSAFSLNFGIAIGSFMALTLSNN</sequence>
<keyword evidence="6 7" id="KW-0472">Membrane</keyword>
<dbReference type="PANTHER" id="PTHR10332:SF10">
    <property type="entry name" value="EQUILIBRATIVE NUCLEOSIDE TRANSPORTER 4"/>
    <property type="match status" value="1"/>
</dbReference>
<feature type="transmembrane region" description="Helical" evidence="7">
    <location>
        <begin position="307"/>
        <end position="328"/>
    </location>
</feature>
<dbReference type="GO" id="GO:0005886">
    <property type="term" value="C:plasma membrane"/>
    <property type="evidence" value="ECO:0007669"/>
    <property type="project" value="TreeGrafter"/>
</dbReference>
<feature type="transmembrane region" description="Helical" evidence="7">
    <location>
        <begin position="348"/>
        <end position="367"/>
    </location>
</feature>
<keyword evidence="5 7" id="KW-1133">Transmembrane helix</keyword>
<gene>
    <name evidence="8" type="ORF">IMG5_149130</name>
</gene>
<feature type="transmembrane region" description="Helical" evidence="7">
    <location>
        <begin position="168"/>
        <end position="191"/>
    </location>
</feature>
<organism evidence="8 9">
    <name type="scientific">Ichthyophthirius multifiliis</name>
    <name type="common">White spot disease agent</name>
    <name type="synonym">Ich</name>
    <dbReference type="NCBI Taxonomy" id="5932"/>
    <lineage>
        <taxon>Eukaryota</taxon>
        <taxon>Sar</taxon>
        <taxon>Alveolata</taxon>
        <taxon>Ciliophora</taxon>
        <taxon>Intramacronucleata</taxon>
        <taxon>Oligohymenophorea</taxon>
        <taxon>Hymenostomatida</taxon>
        <taxon>Ophryoglenina</taxon>
        <taxon>Ichthyophthirius</taxon>
    </lineage>
</organism>
<evidence type="ECO:0000256" key="6">
    <source>
        <dbReference type="ARBA" id="ARBA00023136"/>
    </source>
</evidence>
<dbReference type="GO" id="GO:0005337">
    <property type="term" value="F:nucleoside transmembrane transporter activity"/>
    <property type="evidence" value="ECO:0007669"/>
    <property type="project" value="InterPro"/>
</dbReference>
<dbReference type="InterPro" id="IPR002259">
    <property type="entry name" value="Eqnu_transpt"/>
</dbReference>
<feature type="transmembrane region" description="Helical" evidence="7">
    <location>
        <begin position="379"/>
        <end position="399"/>
    </location>
</feature>
<dbReference type="InterPro" id="IPR036259">
    <property type="entry name" value="MFS_trans_sf"/>
</dbReference>
<evidence type="ECO:0000313" key="9">
    <source>
        <dbReference type="Proteomes" id="UP000008983"/>
    </source>
</evidence>
<feature type="transmembrane region" description="Helical" evidence="7">
    <location>
        <begin position="106"/>
        <end position="125"/>
    </location>
</feature>
<dbReference type="PANTHER" id="PTHR10332">
    <property type="entry name" value="EQUILIBRATIVE NUCLEOSIDE TRANSPORTER"/>
    <property type="match status" value="1"/>
</dbReference>